<dbReference type="PANTHER" id="PTHR11716:SF100">
    <property type="entry name" value="PHOSPHOLIPASE A2"/>
    <property type="match status" value="1"/>
</dbReference>
<feature type="disulfide bond" evidence="5">
    <location>
        <begin position="99"/>
        <end position="121"/>
    </location>
</feature>
<organism evidence="8">
    <name type="scientific">Oikopleura dioica</name>
    <name type="common">Tunicate</name>
    <dbReference type="NCBI Taxonomy" id="34765"/>
    <lineage>
        <taxon>Eukaryota</taxon>
        <taxon>Metazoa</taxon>
        <taxon>Chordata</taxon>
        <taxon>Tunicata</taxon>
        <taxon>Appendicularia</taxon>
        <taxon>Copelata</taxon>
        <taxon>Oikopleuridae</taxon>
        <taxon>Oikopleura</taxon>
    </lineage>
</organism>
<evidence type="ECO:0000256" key="3">
    <source>
        <dbReference type="ARBA" id="ARBA00023157"/>
    </source>
</evidence>
<evidence type="ECO:0000256" key="5">
    <source>
        <dbReference type="PIRSR" id="PIRSR601211-3"/>
    </source>
</evidence>
<protein>
    <recommendedName>
        <fullName evidence="7">Phospholipase A2-like central domain-containing protein</fullName>
    </recommendedName>
</protein>
<dbReference type="GO" id="GO:0047498">
    <property type="term" value="F:calcium-dependent phospholipase A2 activity"/>
    <property type="evidence" value="ECO:0007669"/>
    <property type="project" value="TreeGrafter"/>
</dbReference>
<sequence length="212" mass="24369">MRLFATIAAFALAQDDSECGADMLEYEGFCMDKTQENMEMIQEFISLNLDGGLERTKKRSQRVTMLLARTNFDSMVDENGDKLRPKKFIERINNYGCYCWARAEDKLNGYGTPLDSLDASCKTLSQCHTCIKLDYSEETCNPYDQKYSAKIRKNNGTIEVECTNKLNKKENNNGDCKRDLCECDKAFADNFAKGSKNYKFFQKKIKKKFLKG</sequence>
<accession>E4YQW9</accession>
<reference evidence="8" key="1">
    <citation type="journal article" date="2010" name="Science">
        <title>Plasticity of animal genome architecture unmasked by rapid evolution of a pelagic tunicate.</title>
        <authorList>
            <person name="Denoeud F."/>
            <person name="Henriet S."/>
            <person name="Mungpakdee S."/>
            <person name="Aury J.M."/>
            <person name="Da Silva C."/>
            <person name="Brinkmann H."/>
            <person name="Mikhaleva J."/>
            <person name="Olsen L.C."/>
            <person name="Jubin C."/>
            <person name="Canestro C."/>
            <person name="Bouquet J.M."/>
            <person name="Danks G."/>
            <person name="Poulain J."/>
            <person name="Campsteijn C."/>
            <person name="Adamski M."/>
            <person name="Cross I."/>
            <person name="Yadetie F."/>
            <person name="Muffato M."/>
            <person name="Louis A."/>
            <person name="Butcher S."/>
            <person name="Tsagkogeorga G."/>
            <person name="Konrad A."/>
            <person name="Singh S."/>
            <person name="Jensen M.F."/>
            <person name="Cong E.H."/>
            <person name="Eikeseth-Otteraa H."/>
            <person name="Noel B."/>
            <person name="Anthouard V."/>
            <person name="Porcel B.M."/>
            <person name="Kachouri-Lafond R."/>
            <person name="Nishino A."/>
            <person name="Ugolini M."/>
            <person name="Chourrout P."/>
            <person name="Nishida H."/>
            <person name="Aasland R."/>
            <person name="Huzurbazar S."/>
            <person name="Westhof E."/>
            <person name="Delsuc F."/>
            <person name="Lehrach H."/>
            <person name="Reinhardt R."/>
            <person name="Weissenbach J."/>
            <person name="Roy S.W."/>
            <person name="Artiguenave F."/>
            <person name="Postlethwait J.H."/>
            <person name="Manak J.R."/>
            <person name="Thompson E.M."/>
            <person name="Jaillon O."/>
            <person name="Du Pasquier L."/>
            <person name="Boudinot P."/>
            <person name="Liberles D.A."/>
            <person name="Volff J.N."/>
            <person name="Philippe H."/>
            <person name="Lenhard B."/>
            <person name="Roest Crollius H."/>
            <person name="Wincker P."/>
            <person name="Chourrout D."/>
        </authorList>
    </citation>
    <scope>NUCLEOTIDE SEQUENCE [LARGE SCALE GENOMIC DNA]</scope>
</reference>
<keyword evidence="4" id="KW-0106">Calcium</keyword>
<evidence type="ECO:0000256" key="4">
    <source>
        <dbReference type="PIRSR" id="PIRSR601211-2"/>
    </source>
</evidence>
<dbReference type="PANTHER" id="PTHR11716">
    <property type="entry name" value="PHOSPHOLIPASE A2 FAMILY MEMBER"/>
    <property type="match status" value="1"/>
</dbReference>
<dbReference type="Proteomes" id="UP000011014">
    <property type="component" value="Unassembled WGS sequence"/>
</dbReference>
<dbReference type="SMART" id="SM00085">
    <property type="entry name" value="PA2c"/>
    <property type="match status" value="1"/>
</dbReference>
<dbReference type="SUPFAM" id="SSF48619">
    <property type="entry name" value="Phospholipase A2, PLA2"/>
    <property type="match status" value="1"/>
</dbReference>
<evidence type="ECO:0000259" key="7">
    <source>
        <dbReference type="SMART" id="SM00085"/>
    </source>
</evidence>
<feature type="disulfide bond" evidence="5">
    <location>
        <begin position="127"/>
        <end position="183"/>
    </location>
</feature>
<comment type="cofactor">
    <cofactor evidence="4">
        <name>Ca(2+)</name>
        <dbReference type="ChEBI" id="CHEBI:29108"/>
    </cofactor>
    <text evidence="4">Binds 1 Ca(2+) ion per subunit.</text>
</comment>
<keyword evidence="2" id="KW-0964">Secreted</keyword>
<dbReference type="GO" id="GO:0050482">
    <property type="term" value="P:arachidonate secretion"/>
    <property type="evidence" value="ECO:0007669"/>
    <property type="project" value="InterPro"/>
</dbReference>
<keyword evidence="4" id="KW-0479">Metal-binding</keyword>
<dbReference type="EMBL" id="FN655076">
    <property type="protein sequence ID" value="CBY37864.1"/>
    <property type="molecule type" value="Genomic_DNA"/>
</dbReference>
<dbReference type="GO" id="GO:0005509">
    <property type="term" value="F:calcium ion binding"/>
    <property type="evidence" value="ECO:0007669"/>
    <property type="project" value="InterPro"/>
</dbReference>
<dbReference type="InterPro" id="IPR016090">
    <property type="entry name" value="PLA2-like_dom"/>
</dbReference>
<comment type="subcellular location">
    <subcellularLocation>
        <location evidence="1">Secreted</location>
    </subcellularLocation>
</comment>
<evidence type="ECO:0000256" key="1">
    <source>
        <dbReference type="ARBA" id="ARBA00004613"/>
    </source>
</evidence>
<dbReference type="InterPro" id="IPR001211">
    <property type="entry name" value="PLA2"/>
</dbReference>
<evidence type="ECO:0000256" key="6">
    <source>
        <dbReference type="RuleBase" id="RU003654"/>
    </source>
</evidence>
<evidence type="ECO:0000313" key="8">
    <source>
        <dbReference type="EMBL" id="CBY37864.1"/>
    </source>
</evidence>
<feature type="disulfide bond" evidence="5">
    <location>
        <begin position="140"/>
        <end position="176"/>
    </location>
</feature>
<keyword evidence="3 5" id="KW-1015">Disulfide bond</keyword>
<comment type="similarity">
    <text evidence="6">Belongs to the phospholipase A2 family.</text>
</comment>
<feature type="disulfide bond" evidence="5">
    <location>
        <begin position="162"/>
        <end position="181"/>
    </location>
</feature>
<proteinExistence type="inferred from homology"/>
<feature type="binding site" evidence="4">
    <location>
        <position position="98"/>
    </location>
    <ligand>
        <name>Ca(2+)</name>
        <dbReference type="ChEBI" id="CHEBI:29108"/>
    </ligand>
</feature>
<dbReference type="GO" id="GO:0006644">
    <property type="term" value="P:phospholipid metabolic process"/>
    <property type="evidence" value="ECO:0007669"/>
    <property type="project" value="InterPro"/>
</dbReference>
<dbReference type="AlphaFoldDB" id="E4YQW9"/>
<name>E4YQW9_OIKDI</name>
<dbReference type="InterPro" id="IPR036444">
    <property type="entry name" value="PLipase_A2_dom_sf"/>
</dbReference>
<dbReference type="Pfam" id="PF00068">
    <property type="entry name" value="Phospholip_A2_1"/>
    <property type="match status" value="1"/>
</dbReference>
<evidence type="ECO:0000256" key="2">
    <source>
        <dbReference type="ARBA" id="ARBA00022525"/>
    </source>
</evidence>
<dbReference type="GO" id="GO:0005576">
    <property type="term" value="C:extracellular region"/>
    <property type="evidence" value="ECO:0007669"/>
    <property type="project" value="UniProtKB-SubCell"/>
</dbReference>
<feature type="domain" description="Phospholipase A2-like central" evidence="7">
    <location>
        <begin position="68"/>
        <end position="207"/>
    </location>
</feature>
<gene>
    <name evidence="8" type="ORF">GSOID_T00031353001</name>
</gene>
<dbReference type="GO" id="GO:0016042">
    <property type="term" value="P:lipid catabolic process"/>
    <property type="evidence" value="ECO:0007669"/>
    <property type="project" value="InterPro"/>
</dbReference>
<dbReference type="GO" id="GO:0005543">
    <property type="term" value="F:phospholipid binding"/>
    <property type="evidence" value="ECO:0007669"/>
    <property type="project" value="TreeGrafter"/>
</dbReference>
<dbReference type="Gene3D" id="1.20.90.10">
    <property type="entry name" value="Phospholipase A2 domain"/>
    <property type="match status" value="1"/>
</dbReference>